<evidence type="ECO:0000313" key="2">
    <source>
        <dbReference type="Proteomes" id="UP000030106"/>
    </source>
</evidence>
<reference evidence="1 2" key="1">
    <citation type="submission" date="2012-10" db="EMBL/GenBank/DDBJ databases">
        <title>Genome sequencing and analysis of entomopathogenic fungi Beauveria bassiana D1-5.</title>
        <authorList>
            <person name="Li Q."/>
            <person name="Wang L."/>
            <person name="Zhang Z."/>
            <person name="Wang Q."/>
            <person name="Ren J."/>
            <person name="Wang M."/>
            <person name="Xu W."/>
            <person name="Wang J."/>
            <person name="Lu Y."/>
            <person name="Du Q."/>
            <person name="Sun Z."/>
        </authorList>
    </citation>
    <scope>NUCLEOTIDE SEQUENCE [LARGE SCALE GENOMIC DNA]</scope>
    <source>
        <strain evidence="1 2">D1-5</strain>
    </source>
</reference>
<name>A0A0A2W0E8_BEABA</name>
<evidence type="ECO:0000313" key="1">
    <source>
        <dbReference type="EMBL" id="KGQ12082.1"/>
    </source>
</evidence>
<dbReference type="Proteomes" id="UP000030106">
    <property type="component" value="Unassembled WGS sequence"/>
</dbReference>
<gene>
    <name evidence="1" type="ORF">BBAD15_g2170</name>
</gene>
<dbReference type="HOGENOM" id="CLU_1371965_0_0_1"/>
<comment type="caution">
    <text evidence="1">The sequence shown here is derived from an EMBL/GenBank/DDBJ whole genome shotgun (WGS) entry which is preliminary data.</text>
</comment>
<dbReference type="STRING" id="1245745.A0A0A2W0E8"/>
<dbReference type="AlphaFoldDB" id="A0A0A2W0E8"/>
<accession>A0A0A2W0E8</accession>
<proteinExistence type="predicted"/>
<dbReference type="EMBL" id="ANFO01000145">
    <property type="protein sequence ID" value="KGQ12082.1"/>
    <property type="molecule type" value="Genomic_DNA"/>
</dbReference>
<protein>
    <submittedName>
        <fullName evidence="1">Uncharacterized protein</fullName>
    </submittedName>
</protein>
<organism evidence="1 2">
    <name type="scientific">Beauveria bassiana D1-5</name>
    <dbReference type="NCBI Taxonomy" id="1245745"/>
    <lineage>
        <taxon>Eukaryota</taxon>
        <taxon>Fungi</taxon>
        <taxon>Dikarya</taxon>
        <taxon>Ascomycota</taxon>
        <taxon>Pezizomycotina</taxon>
        <taxon>Sordariomycetes</taxon>
        <taxon>Hypocreomycetidae</taxon>
        <taxon>Hypocreales</taxon>
        <taxon>Cordycipitaceae</taxon>
        <taxon>Beauveria</taxon>
    </lineage>
</organism>
<sequence length="199" mass="21000">MADQGAVKLTRELAQVPITAVAFDRDPATGALHVLAGEDTDLVVYRVGTGRRDALDEPLDRQTPVARVMRVLVAQPIHGIHVHRREKPAASSAAAAASEGRVLLWGGSSVAALELSAVIAASAAGKTQQPRVARLRAPDWIYDGAVWRADAGTGVAAGLAEQQADAVRGERVLDGAGRGARRGGHRLWGRFGLEARVRE</sequence>